<keyword evidence="1" id="KW-1133">Transmembrane helix</keyword>
<name>A0A6A4NJ29_LUPAL</name>
<accession>A0A6A4NJ29</accession>
<feature type="transmembrane region" description="Helical" evidence="1">
    <location>
        <begin position="44"/>
        <end position="63"/>
    </location>
</feature>
<evidence type="ECO:0000256" key="1">
    <source>
        <dbReference type="SAM" id="Phobius"/>
    </source>
</evidence>
<dbReference type="Proteomes" id="UP000447434">
    <property type="component" value="Chromosome 23"/>
</dbReference>
<sequence length="67" mass="7756">MILYESIWEREKKSGCGVINDCECAEKLGIPSLQIGNYFPLSRLIANQFLFCCLCFSVFFYLLSNLY</sequence>
<keyword evidence="3" id="KW-1185">Reference proteome</keyword>
<reference evidence="3" key="1">
    <citation type="journal article" date="2020" name="Nat. Commun.">
        <title>Genome sequence of the cluster root forming white lupin.</title>
        <authorList>
            <person name="Hufnagel B."/>
            <person name="Marques A."/>
            <person name="Soriano A."/>
            <person name="Marques L."/>
            <person name="Divol F."/>
            <person name="Doumas P."/>
            <person name="Sallet E."/>
            <person name="Mancinotti D."/>
            <person name="Carrere S."/>
            <person name="Marande W."/>
            <person name="Arribat S."/>
            <person name="Keller J."/>
            <person name="Huneau C."/>
            <person name="Blein T."/>
            <person name="Aime D."/>
            <person name="Laguerre M."/>
            <person name="Taylor J."/>
            <person name="Schubert V."/>
            <person name="Nelson M."/>
            <person name="Geu-Flores F."/>
            <person name="Crespi M."/>
            <person name="Gallardo-Guerrero K."/>
            <person name="Delaux P.-M."/>
            <person name="Salse J."/>
            <person name="Berges H."/>
            <person name="Guyot R."/>
            <person name="Gouzy J."/>
            <person name="Peret B."/>
        </authorList>
    </citation>
    <scope>NUCLEOTIDE SEQUENCE [LARGE SCALE GENOMIC DNA]</scope>
    <source>
        <strain evidence="3">cv. Amiga</strain>
    </source>
</reference>
<protein>
    <submittedName>
        <fullName evidence="2">Uncharacterized protein</fullName>
    </submittedName>
</protein>
<organism evidence="2 3">
    <name type="scientific">Lupinus albus</name>
    <name type="common">White lupine</name>
    <name type="synonym">Lupinus termis</name>
    <dbReference type="NCBI Taxonomy" id="3870"/>
    <lineage>
        <taxon>Eukaryota</taxon>
        <taxon>Viridiplantae</taxon>
        <taxon>Streptophyta</taxon>
        <taxon>Embryophyta</taxon>
        <taxon>Tracheophyta</taxon>
        <taxon>Spermatophyta</taxon>
        <taxon>Magnoliopsida</taxon>
        <taxon>eudicotyledons</taxon>
        <taxon>Gunneridae</taxon>
        <taxon>Pentapetalae</taxon>
        <taxon>rosids</taxon>
        <taxon>fabids</taxon>
        <taxon>Fabales</taxon>
        <taxon>Fabaceae</taxon>
        <taxon>Papilionoideae</taxon>
        <taxon>50 kb inversion clade</taxon>
        <taxon>genistoids sensu lato</taxon>
        <taxon>core genistoids</taxon>
        <taxon>Genisteae</taxon>
        <taxon>Lupinus</taxon>
    </lineage>
</organism>
<dbReference type="EMBL" id="WOCE01000023">
    <property type="protein sequence ID" value="KAE9586678.1"/>
    <property type="molecule type" value="Genomic_DNA"/>
</dbReference>
<dbReference type="AlphaFoldDB" id="A0A6A4NJ29"/>
<evidence type="ECO:0000313" key="3">
    <source>
        <dbReference type="Proteomes" id="UP000447434"/>
    </source>
</evidence>
<keyword evidence="1" id="KW-0472">Membrane</keyword>
<gene>
    <name evidence="2" type="ORF">Lalb_Chr23g0265761</name>
</gene>
<comment type="caution">
    <text evidence="2">The sequence shown here is derived from an EMBL/GenBank/DDBJ whole genome shotgun (WGS) entry which is preliminary data.</text>
</comment>
<evidence type="ECO:0000313" key="2">
    <source>
        <dbReference type="EMBL" id="KAE9586678.1"/>
    </source>
</evidence>
<keyword evidence="1" id="KW-0812">Transmembrane</keyword>
<proteinExistence type="predicted"/>